<feature type="chain" id="PRO_5045092444" description="DUF5642 domain-containing protein" evidence="1">
    <location>
        <begin position="29"/>
        <end position="237"/>
    </location>
</feature>
<sequence length="237" mass="24574">MSTLRYQGTRLAAGLAAAALLLSGCGGSEETTKTGSPTTPRDQLLLSIEEFPEGASKIDMPADRLQAAVTDLSGLQQNSTITPAECGRTQQDLGASTSELLADSDVIAANDGAQGLMYVEFLASRAGDLAKVEQSNSTCPEVTVVSTIEGKQITTVGKVETLSVPDGLNADEALAFKSVNTSTVGEGKPLTTTAYQGMAVVRGVTVIVRVGALKEGVDQSTFDQVFLDAVSKVRKAD</sequence>
<accession>A0ABS0DLM3</accession>
<dbReference type="Proteomes" id="UP000707731">
    <property type="component" value="Unassembled WGS sequence"/>
</dbReference>
<evidence type="ECO:0000256" key="1">
    <source>
        <dbReference type="SAM" id="SignalP"/>
    </source>
</evidence>
<feature type="signal peptide" evidence="1">
    <location>
        <begin position="1"/>
        <end position="28"/>
    </location>
</feature>
<evidence type="ECO:0008006" key="4">
    <source>
        <dbReference type="Google" id="ProtNLM"/>
    </source>
</evidence>
<keyword evidence="1" id="KW-0732">Signal</keyword>
<keyword evidence="3" id="KW-1185">Reference proteome</keyword>
<protein>
    <recommendedName>
        <fullName evidence="4">DUF5642 domain-containing protein</fullName>
    </recommendedName>
</protein>
<name>A0ABS0DLM3_9NOCA</name>
<dbReference type="PROSITE" id="PS51257">
    <property type="entry name" value="PROKAR_LIPOPROTEIN"/>
    <property type="match status" value="1"/>
</dbReference>
<dbReference type="RefSeq" id="WP_195004458.1">
    <property type="nucleotide sequence ID" value="NZ_JADLQN010000006.1"/>
</dbReference>
<dbReference type="EMBL" id="JADLQN010000006">
    <property type="protein sequence ID" value="MBF6357613.1"/>
    <property type="molecule type" value="Genomic_DNA"/>
</dbReference>
<reference evidence="2 3" key="1">
    <citation type="submission" date="2020-10" db="EMBL/GenBank/DDBJ databases">
        <title>Identification of Nocardia species via Next-generation sequencing and recognition of intraspecies genetic diversity.</title>
        <authorList>
            <person name="Li P."/>
            <person name="Li P."/>
            <person name="Lu B."/>
        </authorList>
    </citation>
    <scope>NUCLEOTIDE SEQUENCE [LARGE SCALE GENOMIC DNA]</scope>
    <source>
        <strain evidence="2 3">BJ06-0143</strain>
    </source>
</reference>
<organism evidence="2 3">
    <name type="scientific">Nocardia higoensis</name>
    <dbReference type="NCBI Taxonomy" id="228599"/>
    <lineage>
        <taxon>Bacteria</taxon>
        <taxon>Bacillati</taxon>
        <taxon>Actinomycetota</taxon>
        <taxon>Actinomycetes</taxon>
        <taxon>Mycobacteriales</taxon>
        <taxon>Nocardiaceae</taxon>
        <taxon>Nocardia</taxon>
    </lineage>
</organism>
<evidence type="ECO:0000313" key="2">
    <source>
        <dbReference type="EMBL" id="MBF6357613.1"/>
    </source>
</evidence>
<evidence type="ECO:0000313" key="3">
    <source>
        <dbReference type="Proteomes" id="UP000707731"/>
    </source>
</evidence>
<comment type="caution">
    <text evidence="2">The sequence shown here is derived from an EMBL/GenBank/DDBJ whole genome shotgun (WGS) entry which is preliminary data.</text>
</comment>
<gene>
    <name evidence="2" type="ORF">IU449_24215</name>
</gene>
<proteinExistence type="predicted"/>